<proteinExistence type="predicted"/>
<organism evidence="1 2">
    <name type="scientific">Pseudoxanthomonas gei</name>
    <dbReference type="NCBI Taxonomy" id="1383030"/>
    <lineage>
        <taxon>Bacteria</taxon>
        <taxon>Pseudomonadati</taxon>
        <taxon>Pseudomonadota</taxon>
        <taxon>Gammaproteobacteria</taxon>
        <taxon>Lysobacterales</taxon>
        <taxon>Lysobacteraceae</taxon>
        <taxon>Pseudoxanthomonas</taxon>
    </lineage>
</organism>
<sequence length="111" mass="12938">MPIAYRRPDAYPTLHRPLPFREPDDDRLQLLRSILADRCWSCPPCVRAQLLQVLASAAGNGSTSEHAWMTLAEELARYLLYRRTGQQESALLEWQRPRRQHRHAMAQRCEA</sequence>
<protein>
    <submittedName>
        <fullName evidence="1">Uncharacterized protein</fullName>
    </submittedName>
</protein>
<dbReference type="Proteomes" id="UP001429354">
    <property type="component" value="Unassembled WGS sequence"/>
</dbReference>
<evidence type="ECO:0000313" key="1">
    <source>
        <dbReference type="EMBL" id="NDK39672.1"/>
    </source>
</evidence>
<dbReference type="EMBL" id="QOVG01000008">
    <property type="protein sequence ID" value="NDK39672.1"/>
    <property type="molecule type" value="Genomic_DNA"/>
</dbReference>
<accession>A0ABX0ADM2</accession>
<reference evidence="1 2" key="1">
    <citation type="submission" date="2018-07" db="EMBL/GenBank/DDBJ databases">
        <title>Whole genome Sequencing of Pseudoxanthomonas gei KCTC 32298 (T).</title>
        <authorList>
            <person name="Kumar S."/>
            <person name="Bansal K."/>
            <person name="Kaur A."/>
            <person name="Patil P."/>
            <person name="Sharma S."/>
            <person name="Patil P.B."/>
        </authorList>
    </citation>
    <scope>NUCLEOTIDE SEQUENCE [LARGE SCALE GENOMIC DNA]</scope>
    <source>
        <strain evidence="1 2">KCTC 32298</strain>
    </source>
</reference>
<dbReference type="RefSeq" id="WP_162350242.1">
    <property type="nucleotide sequence ID" value="NZ_QOVG01000008.1"/>
</dbReference>
<evidence type="ECO:0000313" key="2">
    <source>
        <dbReference type="Proteomes" id="UP001429354"/>
    </source>
</evidence>
<comment type="caution">
    <text evidence="1">The sequence shown here is derived from an EMBL/GenBank/DDBJ whole genome shotgun (WGS) entry which is preliminary data.</text>
</comment>
<keyword evidence="2" id="KW-1185">Reference proteome</keyword>
<gene>
    <name evidence="1" type="ORF">DT603_12550</name>
</gene>
<name>A0ABX0ADM2_9GAMM</name>